<keyword evidence="3" id="KW-1185">Reference proteome</keyword>
<reference evidence="2" key="1">
    <citation type="submission" date="2025-08" db="UniProtKB">
        <authorList>
            <consortium name="Ensembl"/>
        </authorList>
    </citation>
    <scope>IDENTIFICATION</scope>
</reference>
<dbReference type="SUPFAM" id="SSF56436">
    <property type="entry name" value="C-type lectin-like"/>
    <property type="match status" value="1"/>
</dbReference>
<dbReference type="Gene3D" id="3.10.100.10">
    <property type="entry name" value="Mannose-Binding Protein A, subunit A"/>
    <property type="match status" value="1"/>
</dbReference>
<dbReference type="Proteomes" id="UP000261560">
    <property type="component" value="Unplaced"/>
</dbReference>
<dbReference type="GeneTree" id="ENSGT00940000177362"/>
<dbReference type="InterPro" id="IPR016186">
    <property type="entry name" value="C-type_lectin-like/link_sf"/>
</dbReference>
<dbReference type="OMA" id="NERMNWS"/>
<accession>A0A3B3B9U0</accession>
<evidence type="ECO:0000259" key="1">
    <source>
        <dbReference type="PROSITE" id="PS50041"/>
    </source>
</evidence>
<dbReference type="PROSITE" id="PS50041">
    <property type="entry name" value="C_TYPE_LECTIN_2"/>
    <property type="match status" value="1"/>
</dbReference>
<evidence type="ECO:0000313" key="3">
    <source>
        <dbReference type="Proteomes" id="UP000261560"/>
    </source>
</evidence>
<dbReference type="STRING" id="30732.ENSOMEP00000001947"/>
<name>A0A3B3B9U0_ORYME</name>
<sequence length="171" mass="20073">MQIFAEVSCHVFFLNVKSGRPSFSSTVHKANPEYVFVNERMNWSSAQRYCRENFTDLATLRNNTDLTKLYSVTPANQNVWTGLYRDSNITWSDGNSLSFYQKPTYLLIQPGVTSARCVKKTWFRKIQNFPFSQHFLLIFHSLSRFSFHLAVFEKKLNSLYFQVPQVLRLSF</sequence>
<dbReference type="AlphaFoldDB" id="A0A3B3B9U0"/>
<reference evidence="2" key="2">
    <citation type="submission" date="2025-09" db="UniProtKB">
        <authorList>
            <consortium name="Ensembl"/>
        </authorList>
    </citation>
    <scope>IDENTIFICATION</scope>
</reference>
<dbReference type="PANTHER" id="PTHR45784">
    <property type="entry name" value="C-TYPE LECTIN DOMAIN FAMILY 20 MEMBER A-RELATED"/>
    <property type="match status" value="1"/>
</dbReference>
<evidence type="ECO:0000313" key="2">
    <source>
        <dbReference type="Ensembl" id="ENSOMEP00000001947.1"/>
    </source>
</evidence>
<dbReference type="InterPro" id="IPR001304">
    <property type="entry name" value="C-type_lectin-like"/>
</dbReference>
<dbReference type="PaxDb" id="30732-ENSOMEP00000001947"/>
<dbReference type="InterPro" id="IPR016187">
    <property type="entry name" value="CTDL_fold"/>
</dbReference>
<dbReference type="Ensembl" id="ENSOMET00000013314.1">
    <property type="protein sequence ID" value="ENSOMEP00000001947.1"/>
    <property type="gene ID" value="ENSOMEG00000002889.1"/>
</dbReference>
<proteinExistence type="predicted"/>
<protein>
    <recommendedName>
        <fullName evidence="1">C-type lectin domain-containing protein</fullName>
    </recommendedName>
</protein>
<dbReference type="Pfam" id="PF00059">
    <property type="entry name" value="Lectin_C"/>
    <property type="match status" value="1"/>
</dbReference>
<organism evidence="2 3">
    <name type="scientific">Oryzias melastigma</name>
    <name type="common">Marine medaka</name>
    <dbReference type="NCBI Taxonomy" id="30732"/>
    <lineage>
        <taxon>Eukaryota</taxon>
        <taxon>Metazoa</taxon>
        <taxon>Chordata</taxon>
        <taxon>Craniata</taxon>
        <taxon>Vertebrata</taxon>
        <taxon>Euteleostomi</taxon>
        <taxon>Actinopterygii</taxon>
        <taxon>Neopterygii</taxon>
        <taxon>Teleostei</taxon>
        <taxon>Neoteleostei</taxon>
        <taxon>Acanthomorphata</taxon>
        <taxon>Ovalentaria</taxon>
        <taxon>Atherinomorphae</taxon>
        <taxon>Beloniformes</taxon>
        <taxon>Adrianichthyidae</taxon>
        <taxon>Oryziinae</taxon>
        <taxon>Oryzias</taxon>
    </lineage>
</organism>
<dbReference type="PANTHER" id="PTHR45784:SF5">
    <property type="entry name" value="C-TYPE LECTIN DOMAIN FAMILY 20 MEMBER A-RELATED"/>
    <property type="match status" value="1"/>
</dbReference>
<feature type="domain" description="C-type lectin" evidence="1">
    <location>
        <begin position="34"/>
        <end position="122"/>
    </location>
</feature>